<evidence type="ECO:0000256" key="3">
    <source>
        <dbReference type="ARBA" id="ARBA00022840"/>
    </source>
</evidence>
<dbReference type="SMART" id="SM00382">
    <property type="entry name" value="AAA"/>
    <property type="match status" value="1"/>
</dbReference>
<evidence type="ECO:0000256" key="2">
    <source>
        <dbReference type="ARBA" id="ARBA00022741"/>
    </source>
</evidence>
<name>A0ABT5X4J0_9EURY</name>
<evidence type="ECO:0000313" key="5">
    <source>
        <dbReference type="EMBL" id="MDF0589621.1"/>
    </source>
</evidence>
<reference evidence="5 6" key="1">
    <citation type="submission" date="2023-03" db="EMBL/GenBank/DDBJ databases">
        <title>WGS of Methanotrichaceae archaeon Mx.</title>
        <authorList>
            <person name="Sorokin D.Y."/>
            <person name="Merkel A.Y."/>
        </authorList>
    </citation>
    <scope>NUCLEOTIDE SEQUENCE [LARGE SCALE GENOMIC DNA]</scope>
    <source>
        <strain evidence="5 6">Mx</strain>
    </source>
</reference>
<proteinExistence type="predicted"/>
<evidence type="ECO:0000313" key="6">
    <source>
        <dbReference type="Proteomes" id="UP001220010"/>
    </source>
</evidence>
<dbReference type="InterPro" id="IPR003439">
    <property type="entry name" value="ABC_transporter-like_ATP-bd"/>
</dbReference>
<keyword evidence="3 5" id="KW-0067">ATP-binding</keyword>
<dbReference type="SUPFAM" id="SSF52540">
    <property type="entry name" value="P-loop containing nucleoside triphosphate hydrolases"/>
    <property type="match status" value="1"/>
</dbReference>
<dbReference type="InterPro" id="IPR003593">
    <property type="entry name" value="AAA+_ATPase"/>
</dbReference>
<dbReference type="GO" id="GO:0005524">
    <property type="term" value="F:ATP binding"/>
    <property type="evidence" value="ECO:0007669"/>
    <property type="project" value="UniProtKB-KW"/>
</dbReference>
<comment type="caution">
    <text evidence="5">The sequence shown here is derived from an EMBL/GenBank/DDBJ whole genome shotgun (WGS) entry which is preliminary data.</text>
</comment>
<dbReference type="Pfam" id="PF00005">
    <property type="entry name" value="ABC_tran"/>
    <property type="match status" value="1"/>
</dbReference>
<dbReference type="PROSITE" id="PS50893">
    <property type="entry name" value="ABC_TRANSPORTER_2"/>
    <property type="match status" value="1"/>
</dbReference>
<feature type="domain" description="ABC transporter" evidence="4">
    <location>
        <begin position="4"/>
        <end position="242"/>
    </location>
</feature>
<accession>A0ABT5X4J0</accession>
<dbReference type="PANTHER" id="PTHR42734">
    <property type="entry name" value="METAL TRANSPORT SYSTEM ATP-BINDING PROTEIN TM_0124-RELATED"/>
    <property type="match status" value="1"/>
</dbReference>
<keyword evidence="1" id="KW-0813">Transport</keyword>
<dbReference type="EMBL" id="JARFPK010000001">
    <property type="protein sequence ID" value="MDF0589621.1"/>
    <property type="molecule type" value="Genomic_DNA"/>
</dbReference>
<keyword evidence="6" id="KW-1185">Reference proteome</keyword>
<protein>
    <submittedName>
        <fullName evidence="5">ATP-binding cassette domain-containing protein</fullName>
    </submittedName>
</protein>
<keyword evidence="2" id="KW-0547">Nucleotide-binding</keyword>
<dbReference type="Gene3D" id="3.40.50.300">
    <property type="entry name" value="P-loop containing nucleotide triphosphate hydrolases"/>
    <property type="match status" value="1"/>
</dbReference>
<gene>
    <name evidence="5" type="ORF">P0O15_00290</name>
</gene>
<organism evidence="5 6">
    <name type="scientific">Candidatus Methanocrinis natronophilus</name>
    <dbReference type="NCBI Taxonomy" id="3033396"/>
    <lineage>
        <taxon>Archaea</taxon>
        <taxon>Methanobacteriati</taxon>
        <taxon>Methanobacteriota</taxon>
        <taxon>Stenosarchaea group</taxon>
        <taxon>Methanomicrobia</taxon>
        <taxon>Methanotrichales</taxon>
        <taxon>Methanotrichaceae</taxon>
        <taxon>Methanocrinis</taxon>
    </lineage>
</organism>
<dbReference type="Proteomes" id="UP001220010">
    <property type="component" value="Unassembled WGS sequence"/>
</dbReference>
<dbReference type="RefSeq" id="WP_316965382.1">
    <property type="nucleotide sequence ID" value="NZ_JARFPK010000001.1"/>
</dbReference>
<dbReference type="InterPro" id="IPR050153">
    <property type="entry name" value="Metal_Ion_Import_ABC"/>
</dbReference>
<evidence type="ECO:0000259" key="4">
    <source>
        <dbReference type="PROSITE" id="PS50893"/>
    </source>
</evidence>
<evidence type="ECO:0000256" key="1">
    <source>
        <dbReference type="ARBA" id="ARBA00022448"/>
    </source>
</evidence>
<dbReference type="InterPro" id="IPR027417">
    <property type="entry name" value="P-loop_NTPase"/>
</dbReference>
<sequence length="248" mass="27060">MSIIELEGIYTAYEGGDKPVIRGLSLSVNPGEYVVIGGPNSAGKTTLLESINGLVRITHGTASVCGLDLRRYGNEVRRKVGYVIQNFYFDPFTPFTVEEVVMMGRYGKMGLLNRPTRSDREAATEAIRLLGIEDLASKTIGTLSGGQQQKTMIAHNIAKEPEVLMLDEPFSNLDFNAREYLQGVFKSVAKKGTPVLLVSHAFDGLPDIRIHLVVMNKGRITYDGVCDAGEVESIIRKESGGGLRSSSF</sequence>